<dbReference type="Proteomes" id="UP000609121">
    <property type="component" value="Unassembled WGS sequence"/>
</dbReference>
<dbReference type="RefSeq" id="WP_193186265.1">
    <property type="nucleotide sequence ID" value="NZ_JACVXA010000085.1"/>
</dbReference>
<feature type="domain" description="Aminoglycoside phosphotransferase" evidence="1">
    <location>
        <begin position="21"/>
        <end position="250"/>
    </location>
</feature>
<dbReference type="InterPro" id="IPR002575">
    <property type="entry name" value="Aminoglycoside_PTrfase"/>
</dbReference>
<gene>
    <name evidence="2" type="ORF">ICN82_19150</name>
</gene>
<proteinExistence type="predicted"/>
<comment type="caution">
    <text evidence="2">The sequence shown here is derived from an EMBL/GenBank/DDBJ whole genome shotgun (WGS) entry which is preliminary data.</text>
</comment>
<dbReference type="SUPFAM" id="SSF56112">
    <property type="entry name" value="Protein kinase-like (PK-like)"/>
    <property type="match status" value="1"/>
</dbReference>
<dbReference type="Gene3D" id="3.30.200.20">
    <property type="entry name" value="Phosphorylase Kinase, domain 1"/>
    <property type="match status" value="1"/>
</dbReference>
<evidence type="ECO:0000313" key="2">
    <source>
        <dbReference type="EMBL" id="MBE3640326.1"/>
    </source>
</evidence>
<name>A0A8J6Z2A4_9RHOB</name>
<accession>A0A8J6Z2A4</accession>
<evidence type="ECO:0000313" key="3">
    <source>
        <dbReference type="Proteomes" id="UP000609121"/>
    </source>
</evidence>
<sequence length="338" mass="36200">MQTDPFRDFLDAAGWGAAMLHPLAGDASNRRYSRVAAPDGRRAVLMDAPPERGEDVRPFLAIARHLSGLGLSAPAILAAEEARGLLLIEDLGDGLFARLAAADPACEEPLYLAAIEVLAELSRHAAPAGLMPYDSTTMPDLGALALDWYLHGGDRGADPATRAALAEALRAALAPHDGPRVLVQRDYHAENLLWLPERAGAARVGLLDFQDAAAGHPAYDLVSLLEDARRDVSPATVAAAKAHYLALTGADPETFATAYAAMGAQRNLRIIGVFARLSLHFGKPHYVDLIPRVWDHLMTDLAHPSLAGLYDIVRHALPQPTPTRLEELKARCGTVPTL</sequence>
<dbReference type="Pfam" id="PF01636">
    <property type="entry name" value="APH"/>
    <property type="match status" value="1"/>
</dbReference>
<organism evidence="2 3">
    <name type="scientific">Mangrovicoccus algicola</name>
    <dbReference type="NCBI Taxonomy" id="2771008"/>
    <lineage>
        <taxon>Bacteria</taxon>
        <taxon>Pseudomonadati</taxon>
        <taxon>Pseudomonadota</taxon>
        <taxon>Alphaproteobacteria</taxon>
        <taxon>Rhodobacterales</taxon>
        <taxon>Paracoccaceae</taxon>
        <taxon>Mangrovicoccus</taxon>
    </lineage>
</organism>
<dbReference type="AlphaFoldDB" id="A0A8J6Z2A4"/>
<dbReference type="Gene3D" id="3.90.1200.10">
    <property type="match status" value="1"/>
</dbReference>
<dbReference type="InterPro" id="IPR011009">
    <property type="entry name" value="Kinase-like_dom_sf"/>
</dbReference>
<evidence type="ECO:0000259" key="1">
    <source>
        <dbReference type="Pfam" id="PF01636"/>
    </source>
</evidence>
<reference evidence="2" key="1">
    <citation type="submission" date="2020-09" db="EMBL/GenBank/DDBJ databases">
        <title>A novel bacterium of genus Mangrovicoccus, isolated from South China Sea.</title>
        <authorList>
            <person name="Huang H."/>
            <person name="Mo K."/>
            <person name="Hu Y."/>
        </authorList>
    </citation>
    <scope>NUCLEOTIDE SEQUENCE</scope>
    <source>
        <strain evidence="2">HB182678</strain>
    </source>
</reference>
<keyword evidence="3" id="KW-1185">Reference proteome</keyword>
<protein>
    <submittedName>
        <fullName evidence="2">Phosphotransferase</fullName>
    </submittedName>
</protein>
<dbReference type="EMBL" id="JACVXA010000085">
    <property type="protein sequence ID" value="MBE3640326.1"/>
    <property type="molecule type" value="Genomic_DNA"/>
</dbReference>